<dbReference type="Pfam" id="PF09489">
    <property type="entry name" value="CbtB"/>
    <property type="match status" value="1"/>
</dbReference>
<protein>
    <submittedName>
        <fullName evidence="2">Putative cobalt transporter subunit CbtB</fullName>
    </submittedName>
</protein>
<keyword evidence="1" id="KW-0812">Transmembrane</keyword>
<dbReference type="Proteomes" id="UP000283805">
    <property type="component" value="Unassembled WGS sequence"/>
</dbReference>
<keyword evidence="3" id="KW-1185">Reference proteome</keyword>
<evidence type="ECO:0000313" key="3">
    <source>
        <dbReference type="Proteomes" id="UP000283805"/>
    </source>
</evidence>
<keyword evidence="1" id="KW-0472">Membrane</keyword>
<accession>A0A419WPN5</accession>
<name>A0A419WPN5_9EURY</name>
<sequence>MARAETVSDRIDTARSDLSATEIAAGLAFAAAIAFTLVFLQEPLVHDAMHNFRHAAGIVCH</sequence>
<organism evidence="2 3">
    <name type="scientific">Halopiger aswanensis</name>
    <dbReference type="NCBI Taxonomy" id="148449"/>
    <lineage>
        <taxon>Archaea</taxon>
        <taxon>Methanobacteriati</taxon>
        <taxon>Methanobacteriota</taxon>
        <taxon>Stenosarchaea group</taxon>
        <taxon>Halobacteria</taxon>
        <taxon>Halobacteriales</taxon>
        <taxon>Natrialbaceae</taxon>
        <taxon>Halopiger</taxon>
    </lineage>
</organism>
<dbReference type="RefSeq" id="WP_120242926.1">
    <property type="nucleotide sequence ID" value="NZ_RAPO01000001.1"/>
</dbReference>
<gene>
    <name evidence="2" type="ORF">ATJ93_0370</name>
</gene>
<dbReference type="AlphaFoldDB" id="A0A419WPN5"/>
<feature type="transmembrane region" description="Helical" evidence="1">
    <location>
        <begin position="23"/>
        <end position="40"/>
    </location>
</feature>
<evidence type="ECO:0000313" key="2">
    <source>
        <dbReference type="EMBL" id="RKD97384.1"/>
    </source>
</evidence>
<keyword evidence="1" id="KW-1133">Transmembrane helix</keyword>
<proteinExistence type="predicted"/>
<reference evidence="2 3" key="1">
    <citation type="submission" date="2018-09" db="EMBL/GenBank/DDBJ databases">
        <title>Genomic Encyclopedia of Archaeal and Bacterial Type Strains, Phase II (KMG-II): from individual species to whole genera.</title>
        <authorList>
            <person name="Goeker M."/>
        </authorList>
    </citation>
    <scope>NUCLEOTIDE SEQUENCE [LARGE SCALE GENOMIC DNA]</scope>
    <source>
        <strain evidence="2 3">DSM 13151</strain>
    </source>
</reference>
<evidence type="ECO:0000256" key="1">
    <source>
        <dbReference type="SAM" id="Phobius"/>
    </source>
</evidence>
<dbReference type="InterPro" id="IPR012667">
    <property type="entry name" value="CbtB_put"/>
</dbReference>
<dbReference type="EMBL" id="RAPO01000001">
    <property type="protein sequence ID" value="RKD97384.1"/>
    <property type="molecule type" value="Genomic_DNA"/>
</dbReference>
<comment type="caution">
    <text evidence="2">The sequence shown here is derived from an EMBL/GenBank/DDBJ whole genome shotgun (WGS) entry which is preliminary data.</text>
</comment>